<keyword evidence="1" id="KW-1133">Transmembrane helix</keyword>
<keyword evidence="1" id="KW-0812">Transmembrane</keyword>
<dbReference type="Gene3D" id="1.20.1250.20">
    <property type="entry name" value="MFS general substrate transporter like domains"/>
    <property type="match status" value="1"/>
</dbReference>
<gene>
    <name evidence="2" type="ORF">PCOR1329_LOCUS11669</name>
</gene>
<protein>
    <recommendedName>
        <fullName evidence="4">Major facilitator superfamily (MFS) profile domain-containing protein</fullName>
    </recommendedName>
</protein>
<feature type="transmembrane region" description="Helical" evidence="1">
    <location>
        <begin position="383"/>
        <end position="405"/>
    </location>
</feature>
<evidence type="ECO:0000256" key="1">
    <source>
        <dbReference type="SAM" id="Phobius"/>
    </source>
</evidence>
<feature type="transmembrane region" description="Helical" evidence="1">
    <location>
        <begin position="170"/>
        <end position="191"/>
    </location>
</feature>
<evidence type="ECO:0000313" key="2">
    <source>
        <dbReference type="EMBL" id="CAK0805011.1"/>
    </source>
</evidence>
<dbReference type="CDD" id="cd06174">
    <property type="entry name" value="MFS"/>
    <property type="match status" value="1"/>
</dbReference>
<organism evidence="2 3">
    <name type="scientific">Prorocentrum cordatum</name>
    <dbReference type="NCBI Taxonomy" id="2364126"/>
    <lineage>
        <taxon>Eukaryota</taxon>
        <taxon>Sar</taxon>
        <taxon>Alveolata</taxon>
        <taxon>Dinophyceae</taxon>
        <taxon>Prorocentrales</taxon>
        <taxon>Prorocentraceae</taxon>
        <taxon>Prorocentrum</taxon>
    </lineage>
</organism>
<name>A0ABN9QJC9_9DINO</name>
<feature type="non-terminal residue" evidence="2">
    <location>
        <position position="1"/>
    </location>
</feature>
<evidence type="ECO:0008006" key="4">
    <source>
        <dbReference type="Google" id="ProtNLM"/>
    </source>
</evidence>
<comment type="caution">
    <text evidence="2">The sequence shown here is derived from an EMBL/GenBank/DDBJ whole genome shotgun (WGS) entry which is preliminary data.</text>
</comment>
<dbReference type="PANTHER" id="PTHR23528">
    <property type="match status" value="1"/>
</dbReference>
<dbReference type="EMBL" id="CAUYUJ010003361">
    <property type="protein sequence ID" value="CAK0805011.1"/>
    <property type="molecule type" value="Genomic_DNA"/>
</dbReference>
<feature type="transmembrane region" description="Helical" evidence="1">
    <location>
        <begin position="316"/>
        <end position="336"/>
    </location>
</feature>
<sequence length="475" mass="51265">PTRHTPAGSIAPSPYISSTLRWSPAPAAANGAAGRCRVSWCRRGPPPPAMAPLLLAVLALRPWLLVGRPCRAETCHASDGYEITDTTALLQASVDSLHASEAELIEAGAEQGRSAHRSKTRAKVVKLLQKVGHPPAVTAFSNASHGHHIYKIEKPAKYELVEKRSNGTNLVLTVVLGSVFLAWVTCSLGDFRRVWSILASLATCDAAKDSAKKDAGDVSKDALQYNPPPTEEVTCSPRPLWAIGGLTIYRFYTGFLSATWLPYLLAMEGAELWRDNQALFMGIAKLIYGASILLTPLFGLLGDQVSMKSHALGRRLFIRLGVMVAAAGIFACHWAAPRGHFWAFGIGLLVWRVGEGLLDVTIEAICPEMLPPEQFEISSAIRASMFLIGGLMGYVMIAVFAHVHYSWLYHGYLVTPRGADMIALGAPRPRLESCLSQMCPRDGAEITGGRGTRSCVAWVAFVVVVFVVVVGAGRL</sequence>
<feature type="transmembrane region" description="Helical" evidence="1">
    <location>
        <begin position="456"/>
        <end position="473"/>
    </location>
</feature>
<accession>A0ABN9QJC9</accession>
<dbReference type="PANTHER" id="PTHR23528:SF1">
    <property type="entry name" value="MAJOR FACILITATOR SUPERFAMILY (MFS) PROFILE DOMAIN-CONTAINING PROTEIN"/>
    <property type="match status" value="1"/>
</dbReference>
<dbReference type="SUPFAM" id="SSF103473">
    <property type="entry name" value="MFS general substrate transporter"/>
    <property type="match status" value="1"/>
</dbReference>
<dbReference type="InterPro" id="IPR036259">
    <property type="entry name" value="MFS_trans_sf"/>
</dbReference>
<proteinExistence type="predicted"/>
<feature type="transmembrane region" description="Helical" evidence="1">
    <location>
        <begin position="278"/>
        <end position="301"/>
    </location>
</feature>
<feature type="transmembrane region" description="Helical" evidence="1">
    <location>
        <begin position="248"/>
        <end position="266"/>
    </location>
</feature>
<keyword evidence="1" id="KW-0472">Membrane</keyword>
<evidence type="ECO:0000313" key="3">
    <source>
        <dbReference type="Proteomes" id="UP001189429"/>
    </source>
</evidence>
<dbReference type="Proteomes" id="UP001189429">
    <property type="component" value="Unassembled WGS sequence"/>
</dbReference>
<reference evidence="2" key="1">
    <citation type="submission" date="2023-10" db="EMBL/GenBank/DDBJ databases">
        <authorList>
            <person name="Chen Y."/>
            <person name="Shah S."/>
            <person name="Dougan E. K."/>
            <person name="Thang M."/>
            <person name="Chan C."/>
        </authorList>
    </citation>
    <scope>NUCLEOTIDE SEQUENCE [LARGE SCALE GENOMIC DNA]</scope>
</reference>
<keyword evidence="3" id="KW-1185">Reference proteome</keyword>